<gene>
    <name evidence="4" type="ORF">EVOR1521_LOCUS28395</name>
</gene>
<keyword evidence="5" id="KW-1185">Reference proteome</keyword>
<dbReference type="GO" id="GO:0008168">
    <property type="term" value="F:methyltransferase activity"/>
    <property type="evidence" value="ECO:0007669"/>
    <property type="project" value="InterPro"/>
</dbReference>
<dbReference type="InterPro" id="IPR035996">
    <property type="entry name" value="4pyrrol_Methylase_sf"/>
</dbReference>
<accession>A0AA36JHQ5</accession>
<reference evidence="4" key="1">
    <citation type="submission" date="2023-08" db="EMBL/GenBank/DDBJ databases">
        <authorList>
            <person name="Chen Y."/>
            <person name="Shah S."/>
            <person name="Dougan E. K."/>
            <person name="Thang M."/>
            <person name="Chan C."/>
        </authorList>
    </citation>
    <scope>NUCLEOTIDE SEQUENCE</scope>
</reference>
<dbReference type="SUPFAM" id="SSF53790">
    <property type="entry name" value="Tetrapyrrole methylase"/>
    <property type="match status" value="1"/>
</dbReference>
<dbReference type="InterPro" id="IPR011990">
    <property type="entry name" value="TPR-like_helical_dom_sf"/>
</dbReference>
<organism evidence="4 5">
    <name type="scientific">Effrenium voratum</name>
    <dbReference type="NCBI Taxonomy" id="2562239"/>
    <lineage>
        <taxon>Eukaryota</taxon>
        <taxon>Sar</taxon>
        <taxon>Alveolata</taxon>
        <taxon>Dinophyceae</taxon>
        <taxon>Suessiales</taxon>
        <taxon>Symbiodiniaceae</taxon>
        <taxon>Effrenium</taxon>
    </lineage>
</organism>
<dbReference type="InterPro" id="IPR002885">
    <property type="entry name" value="PPR_rpt"/>
</dbReference>
<evidence type="ECO:0000259" key="3">
    <source>
        <dbReference type="Pfam" id="PF00590"/>
    </source>
</evidence>
<dbReference type="InterPro" id="IPR000878">
    <property type="entry name" value="4pyrrol_Mease"/>
</dbReference>
<evidence type="ECO:0000313" key="5">
    <source>
        <dbReference type="Proteomes" id="UP001178507"/>
    </source>
</evidence>
<sequence length="1057" mass="116341">MISLHVHAVPLQYGLRRCRDRLLLADGNARRLIRRRFGPGTLYTVAMPIGNLQDASARVVSTLKSVDLIAAESAQMPQALKGLDSSQVNPAQEVVSFYAHNEEERTGELIAALRRGLDVALTARVGTPGVCDPGSKLVSAAHDAGITVKSVPGPCSITAALAASGTEAHGSKIPVDQSVFEEDAWKERRKSGRKLFAFQALKIFEDKSCSSKRGYAQLTPGTKAAEGLPTSLSKDHGFTLQAQSKAKTTSSWHLAAADSDQLSVWLKVLRSAAVEEVPIDDFSDYEVARECRKVFKGNEWWTESRTLTPVQPGVTTGPVLAFSLAGWHAMCRSMAWGACAPGGLVELTQAIRRRPWQEAWHLLQELEARGSAELVAYNAAISACAGAWQQALVTFATLEERQLRADIISCSAAVTACERAARWKPALALLSSLEEREIQGDVIIYAATISACGRPEQWQLSIALLEEAQRKEIQPNVIAYGSAISACRHHWKEAMRLQKGSRQSIVACNAVMDSLRRAEQWQQATAWLEDVRSRTKADIVTYSGLRWQWQRSMNLLEILEKRHLEADVIAYSTDGPWRVSLQLLQKMRQLRLEVNAISVGAAVNSCKAEWQHAVSLLPQTENVMALNAAISACGAAGQWQTALYLSNKSDTDIITYNACISACEGAGQWGTAVLLLRRAQDRRLEPSVVTYNAAISACEEASEWQQALRLVQEMEHQDLQRDIISYNAGITACGKAERWQHAFKLLHEAEGASLEATVITYNATITASAGTWQQASKRLEELRVGNLEPNIITWGSAISACEKSQSEWRWALLVLAPLLDSETANVVALSAAISACEKQKQWQRAIELLLLVQKGRLEASAITYNAAISACEKADQWQEALQIMSEAELRKMELDLITYNAAISSCEVAGQQAMWLLNQAQEVALEPDVITYTSAITALDKSADWQWAMQTLREMKANQVSPDLITFNATVSACARARRWQRVLELLVVLEAWQLAPDGVTYSTALSGCENWLVALQLLQEAKTRRLRVASCNEALKLCEQAQSSMPIQPLRGFLLR</sequence>
<dbReference type="PANTHER" id="PTHR46128:SF193">
    <property type="entry name" value="TETRATRICOPEPTIDE-LIKE HELICAL DOMAIN SUPERFAMILY"/>
    <property type="match status" value="1"/>
</dbReference>
<dbReference type="Pfam" id="PF01535">
    <property type="entry name" value="PPR"/>
    <property type="match status" value="1"/>
</dbReference>
<feature type="repeat" description="PPR" evidence="2">
    <location>
        <begin position="928"/>
        <end position="962"/>
    </location>
</feature>
<dbReference type="PROSITE" id="PS51375">
    <property type="entry name" value="PPR"/>
    <property type="match status" value="5"/>
</dbReference>
<feature type="repeat" description="PPR" evidence="2">
    <location>
        <begin position="963"/>
        <end position="997"/>
    </location>
</feature>
<dbReference type="PANTHER" id="PTHR46128">
    <property type="entry name" value="MITOCHONDRIAL GROUP I INTRON SPLICING FACTOR CCM1"/>
    <property type="match status" value="1"/>
</dbReference>
<feature type="domain" description="Tetrapyrrole methylase" evidence="3">
    <location>
        <begin position="41"/>
        <end position="182"/>
    </location>
</feature>
<evidence type="ECO:0000256" key="1">
    <source>
        <dbReference type="ARBA" id="ARBA00007626"/>
    </source>
</evidence>
<feature type="repeat" description="PPR" evidence="2">
    <location>
        <begin position="860"/>
        <end position="894"/>
    </location>
</feature>
<comment type="similarity">
    <text evidence="1">Belongs to the PPR family. P subfamily.</text>
</comment>
<feature type="repeat" description="PPR" evidence="2">
    <location>
        <begin position="687"/>
        <end position="721"/>
    </location>
</feature>
<comment type="caution">
    <text evidence="4">The sequence shown here is derived from an EMBL/GenBank/DDBJ whole genome shotgun (WGS) entry which is preliminary data.</text>
</comment>
<feature type="repeat" description="PPR" evidence="2">
    <location>
        <begin position="652"/>
        <end position="686"/>
    </location>
</feature>
<name>A0AA36JHQ5_9DINO</name>
<dbReference type="InterPro" id="IPR050872">
    <property type="entry name" value="PPR_P_subfamily"/>
</dbReference>
<dbReference type="InterPro" id="IPR014777">
    <property type="entry name" value="4pyrrole_Mease_sub1"/>
</dbReference>
<dbReference type="Gene3D" id="3.40.1010.10">
    <property type="entry name" value="Cobalt-precorrin-4 Transmethylase, Domain 1"/>
    <property type="match status" value="1"/>
</dbReference>
<dbReference type="Gene3D" id="1.25.40.10">
    <property type="entry name" value="Tetratricopeptide repeat domain"/>
    <property type="match status" value="4"/>
</dbReference>
<dbReference type="Proteomes" id="UP001178507">
    <property type="component" value="Unassembled WGS sequence"/>
</dbReference>
<proteinExistence type="inferred from homology"/>
<dbReference type="Pfam" id="PF00590">
    <property type="entry name" value="TP_methylase"/>
    <property type="match status" value="1"/>
</dbReference>
<evidence type="ECO:0000313" key="4">
    <source>
        <dbReference type="EMBL" id="CAJ1406427.1"/>
    </source>
</evidence>
<dbReference type="EMBL" id="CAUJNA010003629">
    <property type="protein sequence ID" value="CAJ1406427.1"/>
    <property type="molecule type" value="Genomic_DNA"/>
</dbReference>
<protein>
    <recommendedName>
        <fullName evidence="3">Tetrapyrrole methylase domain-containing protein</fullName>
    </recommendedName>
</protein>
<evidence type="ECO:0000256" key="2">
    <source>
        <dbReference type="PROSITE-ProRule" id="PRU00708"/>
    </source>
</evidence>
<dbReference type="AlphaFoldDB" id="A0AA36JHQ5"/>
<dbReference type="NCBIfam" id="TIGR00756">
    <property type="entry name" value="PPR"/>
    <property type="match status" value="1"/>
</dbReference>
<dbReference type="Pfam" id="PF13812">
    <property type="entry name" value="PPR_3"/>
    <property type="match status" value="3"/>
</dbReference>